<dbReference type="Proteomes" id="UP000565078">
    <property type="component" value="Unassembled WGS sequence"/>
</dbReference>
<gene>
    <name evidence="1" type="ORF">HA254_03180</name>
</gene>
<name>A0A7J4IVU9_9ARCH</name>
<protein>
    <submittedName>
        <fullName evidence="1">Uncharacterized protein</fullName>
    </submittedName>
</protein>
<dbReference type="EMBL" id="DUGC01000053">
    <property type="protein sequence ID" value="HIH09651.1"/>
    <property type="molecule type" value="Genomic_DNA"/>
</dbReference>
<accession>A0A7J4IVU9</accession>
<sequence length="171" mass="19936">MIQEAVGRQIAGEASRIFESYPFDYLKYRQGTYSEQDKHNVERCTNKMKEFFVLNAPIWLGIPEKKGRLITKLISLQNVAESSGNDLAKKESKFRLLVKKDRQMTSEVISLMLLMQKKLNPLKDHFSNRGSLLPQAESDQNTEIKHIAYWGFQSFRQELHLTLNACRQEIR</sequence>
<organism evidence="1 2">
    <name type="scientific">Candidatus Iainarchaeum sp</name>
    <dbReference type="NCBI Taxonomy" id="3101447"/>
    <lineage>
        <taxon>Archaea</taxon>
        <taxon>Candidatus Iainarchaeota</taxon>
        <taxon>Candidatus Iainarchaeia</taxon>
        <taxon>Candidatus Iainarchaeales</taxon>
        <taxon>Candidatus Iainarchaeaceae</taxon>
        <taxon>Candidatus Iainarchaeum</taxon>
    </lineage>
</organism>
<comment type="caution">
    <text evidence="1">The sequence shown here is derived from an EMBL/GenBank/DDBJ whole genome shotgun (WGS) entry which is preliminary data.</text>
</comment>
<evidence type="ECO:0000313" key="1">
    <source>
        <dbReference type="EMBL" id="HIH09651.1"/>
    </source>
</evidence>
<proteinExistence type="predicted"/>
<dbReference type="AlphaFoldDB" id="A0A7J4IVU9"/>
<evidence type="ECO:0000313" key="2">
    <source>
        <dbReference type="Proteomes" id="UP000565078"/>
    </source>
</evidence>
<reference evidence="2" key="1">
    <citation type="journal article" date="2020" name="bioRxiv">
        <title>A rank-normalized archaeal taxonomy based on genome phylogeny resolves widespread incomplete and uneven classifications.</title>
        <authorList>
            <person name="Rinke C."/>
            <person name="Chuvochina M."/>
            <person name="Mussig A.J."/>
            <person name="Chaumeil P.-A."/>
            <person name="Waite D.W."/>
            <person name="Whitman W.B."/>
            <person name="Parks D.H."/>
            <person name="Hugenholtz P."/>
        </authorList>
    </citation>
    <scope>NUCLEOTIDE SEQUENCE [LARGE SCALE GENOMIC DNA]</scope>
</reference>